<keyword evidence="5 11" id="KW-0547">Nucleotide-binding</keyword>
<dbReference type="GO" id="GO:0008556">
    <property type="term" value="F:P-type potassium transmembrane transporter activity"/>
    <property type="evidence" value="ECO:0007669"/>
    <property type="project" value="InterPro"/>
</dbReference>
<evidence type="ECO:0000256" key="6">
    <source>
        <dbReference type="ARBA" id="ARBA00022840"/>
    </source>
</evidence>
<sequence>MVKTVNNSVRNSARLLAAGLRALLVLTVVCGVIYPLVVTGVAQAAFPAKANGSEVSSDGKVVGSSLIGQRYDKGTDKKGDPIPDLRYFQSRPSAGLGSNKDNGVNTRYDLQVSGASNLGASNTDLVDAVHERRKWVAETYGVPESKVPADAVTSSGSGLDPHISPEYAELQAARVAKENHLDATKVAALVKEHTDGRVLGFMGEPRVNVLELNIALKDLAQRHGGG</sequence>
<evidence type="ECO:0000256" key="11">
    <source>
        <dbReference type="HAMAP-Rule" id="MF_00276"/>
    </source>
</evidence>
<keyword evidence="3 11" id="KW-0633">Potassium transport</keyword>
<dbReference type="GO" id="GO:0005886">
    <property type="term" value="C:plasma membrane"/>
    <property type="evidence" value="ECO:0007669"/>
    <property type="project" value="UniProtKB-SubCell"/>
</dbReference>
<dbReference type="NCBIfam" id="TIGR00681">
    <property type="entry name" value="kdpC"/>
    <property type="match status" value="1"/>
</dbReference>
<dbReference type="NCBIfam" id="NF001454">
    <property type="entry name" value="PRK00315.1"/>
    <property type="match status" value="1"/>
</dbReference>
<comment type="subunit">
    <text evidence="11">The system is composed of three essential subunits: KdpA, KdpB and KdpC.</text>
</comment>
<dbReference type="RefSeq" id="WP_136742531.1">
    <property type="nucleotide sequence ID" value="NZ_SUMB01000009.1"/>
</dbReference>
<keyword evidence="6 11" id="KW-0067">ATP-binding</keyword>
<accession>A0A4U0N8E1</accession>
<dbReference type="OrthoDB" id="9788285at2"/>
<comment type="subcellular location">
    <subcellularLocation>
        <location evidence="11">Cell membrane</location>
        <topology evidence="11">Single-pass membrane protein</topology>
    </subcellularLocation>
</comment>
<evidence type="ECO:0000256" key="7">
    <source>
        <dbReference type="ARBA" id="ARBA00022958"/>
    </source>
</evidence>
<gene>
    <name evidence="11 13" type="primary">kdpC</name>
    <name evidence="13" type="ORF">FCH28_25840</name>
</gene>
<comment type="similarity">
    <text evidence="11">Belongs to the KdpC family.</text>
</comment>
<evidence type="ECO:0000256" key="9">
    <source>
        <dbReference type="ARBA" id="ARBA00023065"/>
    </source>
</evidence>
<dbReference type="Pfam" id="PF02669">
    <property type="entry name" value="KdpC"/>
    <property type="match status" value="1"/>
</dbReference>
<evidence type="ECO:0000256" key="1">
    <source>
        <dbReference type="ARBA" id="ARBA00022448"/>
    </source>
</evidence>
<evidence type="ECO:0000256" key="3">
    <source>
        <dbReference type="ARBA" id="ARBA00022538"/>
    </source>
</evidence>
<comment type="caution">
    <text evidence="13">The sequence shown here is derived from an EMBL/GenBank/DDBJ whole genome shotgun (WGS) entry which is preliminary data.</text>
</comment>
<keyword evidence="10 11" id="KW-0472">Membrane</keyword>
<evidence type="ECO:0000313" key="14">
    <source>
        <dbReference type="Proteomes" id="UP000308697"/>
    </source>
</evidence>
<dbReference type="EMBL" id="SUMB01000009">
    <property type="protein sequence ID" value="TJZ49692.1"/>
    <property type="molecule type" value="Genomic_DNA"/>
</dbReference>
<feature type="region of interest" description="Disordered" evidence="12">
    <location>
        <begin position="70"/>
        <end position="102"/>
    </location>
</feature>
<evidence type="ECO:0000256" key="8">
    <source>
        <dbReference type="ARBA" id="ARBA00022989"/>
    </source>
</evidence>
<keyword evidence="14" id="KW-1185">Reference proteome</keyword>
<dbReference type="Proteomes" id="UP000308697">
    <property type="component" value="Unassembled WGS sequence"/>
</dbReference>
<evidence type="ECO:0000256" key="5">
    <source>
        <dbReference type="ARBA" id="ARBA00022741"/>
    </source>
</evidence>
<keyword evidence="1 11" id="KW-0813">Transport</keyword>
<protein>
    <recommendedName>
        <fullName evidence="11">Potassium-transporting ATPase KdpC subunit</fullName>
    </recommendedName>
    <alternativeName>
        <fullName evidence="11">ATP phosphohydrolase [potassium-transporting] C chain</fullName>
    </alternativeName>
    <alternativeName>
        <fullName evidence="11">Potassium-binding and translocating subunit C</fullName>
    </alternativeName>
    <alternativeName>
        <fullName evidence="11">Potassium-translocating ATPase C chain</fullName>
    </alternativeName>
</protein>
<keyword evidence="2 11" id="KW-1003">Cell membrane</keyword>
<keyword evidence="7 11" id="KW-0630">Potassium</keyword>
<comment type="function">
    <text evidence="11">Part of the high-affinity ATP-driven potassium transport (or Kdp) system, which catalyzes the hydrolysis of ATP coupled with the electrogenic transport of potassium into the cytoplasm. This subunit acts as a catalytic chaperone that increases the ATP-binding affinity of the ATP-hydrolyzing subunit KdpB by the formation of a transient KdpB/KdpC/ATP ternary complex.</text>
</comment>
<reference evidence="13 14" key="1">
    <citation type="submission" date="2019-04" db="EMBL/GenBank/DDBJ databases">
        <title>Streptomyces piniterrae sp. nov., a heliquinomycin-producing actinomycete isolated from rhizosphere soil of Pinus yunnanensis.</title>
        <authorList>
            <person name="Zhuang X."/>
            <person name="Zhao J."/>
        </authorList>
    </citation>
    <scope>NUCLEOTIDE SEQUENCE [LARGE SCALE GENOMIC DNA]</scope>
    <source>
        <strain evidence="14">jys28</strain>
    </source>
</reference>
<dbReference type="PIRSF" id="PIRSF001296">
    <property type="entry name" value="K_ATPase_KdpC"/>
    <property type="match status" value="1"/>
</dbReference>
<dbReference type="PANTHER" id="PTHR30042">
    <property type="entry name" value="POTASSIUM-TRANSPORTING ATPASE C CHAIN"/>
    <property type="match status" value="1"/>
</dbReference>
<keyword evidence="8 11" id="KW-1133">Transmembrane helix</keyword>
<dbReference type="GO" id="GO:0005524">
    <property type="term" value="F:ATP binding"/>
    <property type="evidence" value="ECO:0007669"/>
    <property type="project" value="UniProtKB-UniRule"/>
</dbReference>
<dbReference type="HAMAP" id="MF_00276">
    <property type="entry name" value="KdpC"/>
    <property type="match status" value="1"/>
</dbReference>
<feature type="compositionally biased region" description="Basic and acidic residues" evidence="12">
    <location>
        <begin position="70"/>
        <end position="83"/>
    </location>
</feature>
<evidence type="ECO:0000256" key="10">
    <source>
        <dbReference type="ARBA" id="ARBA00023136"/>
    </source>
</evidence>
<evidence type="ECO:0000256" key="2">
    <source>
        <dbReference type="ARBA" id="ARBA00022475"/>
    </source>
</evidence>
<name>A0A4U0N8E1_9ACTN</name>
<dbReference type="AlphaFoldDB" id="A0A4U0N8E1"/>
<dbReference type="PANTHER" id="PTHR30042:SF2">
    <property type="entry name" value="POTASSIUM-TRANSPORTING ATPASE KDPC SUBUNIT"/>
    <property type="match status" value="1"/>
</dbReference>
<keyword evidence="9 11" id="KW-0406">Ion transport</keyword>
<organism evidence="13 14">
    <name type="scientific">Streptomyces piniterrae</name>
    <dbReference type="NCBI Taxonomy" id="2571125"/>
    <lineage>
        <taxon>Bacteria</taxon>
        <taxon>Bacillati</taxon>
        <taxon>Actinomycetota</taxon>
        <taxon>Actinomycetes</taxon>
        <taxon>Kitasatosporales</taxon>
        <taxon>Streptomycetaceae</taxon>
        <taxon>Streptomyces</taxon>
    </lineage>
</organism>
<proteinExistence type="inferred from homology"/>
<evidence type="ECO:0000256" key="4">
    <source>
        <dbReference type="ARBA" id="ARBA00022692"/>
    </source>
</evidence>
<dbReference type="InterPro" id="IPR003820">
    <property type="entry name" value="KdpC"/>
</dbReference>
<keyword evidence="4 11" id="KW-0812">Transmembrane</keyword>
<evidence type="ECO:0000256" key="12">
    <source>
        <dbReference type="SAM" id="MobiDB-lite"/>
    </source>
</evidence>
<evidence type="ECO:0000313" key="13">
    <source>
        <dbReference type="EMBL" id="TJZ49692.1"/>
    </source>
</evidence>